<dbReference type="PANTHER" id="PTHR14467">
    <property type="entry name" value="ARV1"/>
    <property type="match status" value="1"/>
</dbReference>
<proteinExistence type="inferred from homology"/>
<keyword evidence="9 10" id="KW-0472">Membrane</keyword>
<comment type="similarity">
    <text evidence="2 10">Belongs to the ARV1 family.</text>
</comment>
<evidence type="ECO:0000256" key="3">
    <source>
        <dbReference type="ARBA" id="ARBA00022448"/>
    </source>
</evidence>
<gene>
    <name evidence="11" type="ORF">CISIN_1g026819mg</name>
</gene>
<name>A0A067H478_CITSI</name>
<dbReference type="eggNOG" id="KOG3134">
    <property type="taxonomic scope" value="Eukaryota"/>
</dbReference>
<dbReference type="EMBL" id="KK784873">
    <property type="protein sequence ID" value="KDO86654.1"/>
    <property type="molecule type" value="Genomic_DNA"/>
</dbReference>
<dbReference type="InterPro" id="IPR007290">
    <property type="entry name" value="Arv1"/>
</dbReference>
<dbReference type="GO" id="GO:0016125">
    <property type="term" value="P:sterol metabolic process"/>
    <property type="evidence" value="ECO:0000318"/>
    <property type="project" value="GO_Central"/>
</dbReference>
<dbReference type="STRING" id="2711.A0A067H478"/>
<dbReference type="GO" id="GO:0032541">
    <property type="term" value="C:cortical endoplasmic reticulum"/>
    <property type="evidence" value="ECO:0000318"/>
    <property type="project" value="GO_Central"/>
</dbReference>
<keyword evidence="6 10" id="KW-1133">Transmembrane helix</keyword>
<comment type="subcellular location">
    <subcellularLocation>
        <location evidence="1 10">Endoplasmic reticulum membrane</location>
        <topology evidence="1 10">Multi-pass membrane protein</topology>
    </subcellularLocation>
</comment>
<dbReference type="PANTHER" id="PTHR14467:SF0">
    <property type="entry name" value="PROTEIN ARV1"/>
    <property type="match status" value="1"/>
</dbReference>
<evidence type="ECO:0000256" key="9">
    <source>
        <dbReference type="ARBA" id="ARBA00023136"/>
    </source>
</evidence>
<comment type="caution">
    <text evidence="10">Lacks conserved residue(s) required for the propagation of feature annotation.</text>
</comment>
<sequence length="232" mass="26440">MEYRCVKCGFRIKTLFVQYSPGNIRLMKCENCRAVADEYIECEIMILLIDLILHKPQAYRHLLYNVLNSETVNLKGILWKSTVGFLLLDAYRSLLLSRSNEGQSSSMSFSLLAWIFQKMLKDVVLGNVMFLGVFLHASRILLNTSAGASSFKDFLLAVLISSYFKIFLVAMMVWNFPSSVIYIIDLFVLSSNTVALKVITESAMNRILGVCLVAHAVKFFVVQGLELRYLRY</sequence>
<protein>
    <recommendedName>
        <fullName evidence="10">Protein ARV</fullName>
    </recommendedName>
</protein>
<feature type="transmembrane region" description="Helical" evidence="10">
    <location>
        <begin position="154"/>
        <end position="174"/>
    </location>
</feature>
<dbReference type="GO" id="GO:0006665">
    <property type="term" value="P:sphingolipid metabolic process"/>
    <property type="evidence" value="ECO:0000318"/>
    <property type="project" value="GO_Central"/>
</dbReference>
<evidence type="ECO:0000256" key="1">
    <source>
        <dbReference type="ARBA" id="ARBA00004477"/>
    </source>
</evidence>
<organism evidence="11 12">
    <name type="scientific">Citrus sinensis</name>
    <name type="common">Sweet orange</name>
    <name type="synonym">Citrus aurantium var. sinensis</name>
    <dbReference type="NCBI Taxonomy" id="2711"/>
    <lineage>
        <taxon>Eukaryota</taxon>
        <taxon>Viridiplantae</taxon>
        <taxon>Streptophyta</taxon>
        <taxon>Embryophyta</taxon>
        <taxon>Tracheophyta</taxon>
        <taxon>Spermatophyta</taxon>
        <taxon>Magnoliopsida</taxon>
        <taxon>eudicotyledons</taxon>
        <taxon>Gunneridae</taxon>
        <taxon>Pentapetalae</taxon>
        <taxon>rosids</taxon>
        <taxon>malvids</taxon>
        <taxon>Sapindales</taxon>
        <taxon>Rutaceae</taxon>
        <taxon>Aurantioideae</taxon>
        <taxon>Citrus</taxon>
    </lineage>
</organism>
<dbReference type="GO" id="GO:0005794">
    <property type="term" value="C:Golgi apparatus"/>
    <property type="evidence" value="ECO:0000318"/>
    <property type="project" value="GO_Central"/>
</dbReference>
<keyword evidence="12" id="KW-1185">Reference proteome</keyword>
<dbReference type="PaxDb" id="2711-XP_006491401.1"/>
<evidence type="ECO:0000313" key="11">
    <source>
        <dbReference type="EMBL" id="KDO86654.1"/>
    </source>
</evidence>
<evidence type="ECO:0000256" key="10">
    <source>
        <dbReference type="RuleBase" id="RU368065"/>
    </source>
</evidence>
<evidence type="ECO:0000256" key="6">
    <source>
        <dbReference type="ARBA" id="ARBA00022989"/>
    </source>
</evidence>
<feature type="transmembrane region" description="Helical" evidence="10">
    <location>
        <begin position="123"/>
        <end position="142"/>
    </location>
</feature>
<evidence type="ECO:0000256" key="8">
    <source>
        <dbReference type="ARBA" id="ARBA00023098"/>
    </source>
</evidence>
<evidence type="ECO:0000256" key="7">
    <source>
        <dbReference type="ARBA" id="ARBA00023055"/>
    </source>
</evidence>
<reference evidence="11 12" key="1">
    <citation type="submission" date="2014-04" db="EMBL/GenBank/DDBJ databases">
        <authorList>
            <consortium name="International Citrus Genome Consortium"/>
            <person name="Gmitter F."/>
            <person name="Chen C."/>
            <person name="Farmerie W."/>
            <person name="Harkins T."/>
            <person name="Desany B."/>
            <person name="Mohiuddin M."/>
            <person name="Kodira C."/>
            <person name="Borodovsky M."/>
            <person name="Lomsadze A."/>
            <person name="Burns P."/>
            <person name="Jenkins J."/>
            <person name="Prochnik S."/>
            <person name="Shu S."/>
            <person name="Chapman J."/>
            <person name="Pitluck S."/>
            <person name="Schmutz J."/>
            <person name="Rokhsar D."/>
        </authorList>
    </citation>
    <scope>NUCLEOTIDE SEQUENCE</scope>
</reference>
<dbReference type="GO" id="GO:0005789">
    <property type="term" value="C:endoplasmic reticulum membrane"/>
    <property type="evidence" value="ECO:0007669"/>
    <property type="project" value="UniProtKB-SubCell"/>
</dbReference>
<evidence type="ECO:0000256" key="5">
    <source>
        <dbReference type="ARBA" id="ARBA00022824"/>
    </source>
</evidence>
<keyword evidence="7 10" id="KW-0445">Lipid transport</keyword>
<keyword evidence="8 10" id="KW-0443">Lipid metabolism</keyword>
<dbReference type="AlphaFoldDB" id="A0A067H478"/>
<dbReference type="GO" id="GO:0032366">
    <property type="term" value="P:intracellular sterol transport"/>
    <property type="evidence" value="ECO:0000318"/>
    <property type="project" value="GO_Central"/>
</dbReference>
<evidence type="ECO:0000313" key="12">
    <source>
        <dbReference type="Proteomes" id="UP000027120"/>
    </source>
</evidence>
<evidence type="ECO:0000256" key="4">
    <source>
        <dbReference type="ARBA" id="ARBA00022692"/>
    </source>
</evidence>
<keyword evidence="3 10" id="KW-0813">Transport</keyword>
<comment type="function">
    <text evidence="10">Mediator of sterol homeostasis involved in sterol uptake, trafficking and distribution into membranes.</text>
</comment>
<keyword evidence="4 10" id="KW-0812">Transmembrane</keyword>
<dbReference type="Pfam" id="PF04161">
    <property type="entry name" value="Arv1"/>
    <property type="match status" value="1"/>
</dbReference>
<evidence type="ECO:0000256" key="2">
    <source>
        <dbReference type="ARBA" id="ARBA00009187"/>
    </source>
</evidence>
<dbReference type="GO" id="GO:0097036">
    <property type="term" value="P:regulation of plasma membrane sterol distribution"/>
    <property type="evidence" value="ECO:0000318"/>
    <property type="project" value="GO_Central"/>
</dbReference>
<keyword evidence="10" id="KW-0746">Sphingolipid metabolism</keyword>
<accession>A0A067H478</accession>
<dbReference type="Proteomes" id="UP000027120">
    <property type="component" value="Unassembled WGS sequence"/>
</dbReference>
<comment type="function">
    <text evidence="10">Regulates also the sphingolipid metabolism.</text>
</comment>
<keyword evidence="5 10" id="KW-0256">Endoplasmic reticulum</keyword>